<dbReference type="GO" id="GO:0004479">
    <property type="term" value="F:methionyl-tRNA formyltransferase activity"/>
    <property type="evidence" value="ECO:0007669"/>
    <property type="project" value="TreeGrafter"/>
</dbReference>
<gene>
    <name evidence="2" type="ORF">MBMO_EBAC750-02H05.25</name>
</gene>
<evidence type="ECO:0000259" key="1">
    <source>
        <dbReference type="Pfam" id="PF00551"/>
    </source>
</evidence>
<dbReference type="SUPFAM" id="SSF53328">
    <property type="entry name" value="Formyltransferase"/>
    <property type="match status" value="1"/>
</dbReference>
<dbReference type="PANTHER" id="PTHR11138">
    <property type="entry name" value="METHIONYL-TRNA FORMYLTRANSFERASE"/>
    <property type="match status" value="1"/>
</dbReference>
<feature type="domain" description="Formyl transferase N-terminal" evidence="1">
    <location>
        <begin position="20"/>
        <end position="125"/>
    </location>
</feature>
<reference evidence="2" key="2">
    <citation type="submission" date="2003-12" db="EMBL/GenBank/DDBJ databases">
        <title>Monterey Bay Coastal Ocean Microbial Observatory environmental clone sequencing.</title>
        <authorList>
            <person name="DeLong E.F."/>
        </authorList>
    </citation>
    <scope>NUCLEOTIDE SEQUENCE</scope>
</reference>
<evidence type="ECO:0000313" key="2">
    <source>
        <dbReference type="EMBL" id="AAR37707.1"/>
    </source>
</evidence>
<dbReference type="AlphaFoldDB" id="Q6SHB3"/>
<sequence>MKKKIKIAYLLDNTNNWILKNLKNSELLKKNNKYNSKIFINVKKIINYDLVFILNYTKILKPSFLRKNKLNLAIHSSDLPEGKGFAPIQWQILEGKNKIYTTLFEAVEKFDSGRIFEKDYILLKGTELYDEIRYHQAKLIIKIIKKFLNKYPNIKSKRQVGKSTFYRHRYKSDSKLNINFSIKKLFNQMRVANNEKWPSFFYFKKKKFIIKIFKANLKNS</sequence>
<accession>Q6SHB3</accession>
<protein>
    <recommendedName>
        <fullName evidence="1">Formyl transferase N-terminal domain-containing protein</fullName>
    </recommendedName>
</protein>
<dbReference type="GO" id="GO:0005829">
    <property type="term" value="C:cytosol"/>
    <property type="evidence" value="ECO:0007669"/>
    <property type="project" value="TreeGrafter"/>
</dbReference>
<reference evidence="2" key="1">
    <citation type="submission" date="2003-11" db="EMBL/GenBank/DDBJ databases">
        <authorList>
            <person name="Heidelberg J.F."/>
            <person name="Eisen J.A."/>
            <person name="Nelson W.C."/>
            <person name="DeLong E.F."/>
        </authorList>
    </citation>
    <scope>NUCLEOTIDE SEQUENCE</scope>
</reference>
<dbReference type="InterPro" id="IPR036477">
    <property type="entry name" value="Formyl_transf_N_sf"/>
</dbReference>
<dbReference type="Gene3D" id="3.40.50.12230">
    <property type="match status" value="1"/>
</dbReference>
<proteinExistence type="predicted"/>
<dbReference type="Pfam" id="PF00551">
    <property type="entry name" value="Formyl_trans_N"/>
    <property type="match status" value="1"/>
</dbReference>
<name>Q6SHB3_9BACT</name>
<organism evidence="2">
    <name type="scientific">uncultured marine bacterium 440</name>
    <dbReference type="NCBI Taxonomy" id="257390"/>
    <lineage>
        <taxon>Bacteria</taxon>
        <taxon>environmental samples</taxon>
    </lineage>
</organism>
<dbReference type="PANTHER" id="PTHR11138:SF5">
    <property type="entry name" value="METHIONYL-TRNA FORMYLTRANSFERASE, MITOCHONDRIAL"/>
    <property type="match status" value="1"/>
</dbReference>
<dbReference type="EMBL" id="AY458637">
    <property type="protein sequence ID" value="AAR37707.1"/>
    <property type="molecule type" value="Genomic_DNA"/>
</dbReference>
<dbReference type="InterPro" id="IPR002376">
    <property type="entry name" value="Formyl_transf_N"/>
</dbReference>